<sequence length="310" mass="33164">MSYASVASHNIPFGEMPKPDQNLADGHFAGETEAGNDLDSKVNVLPAGSDPKHPDIVPSEPTAPISIDLHPAPAYEPSTSDAAPKPLPSPAKDDVTLPESGAEWTKEHEAELKQKTKEAEKDIEKKGKEYSKKAQDELHKAESALGPYWEQTKEVVLRPGTLGGLMGVVNVGILGTIGYFAYTRKDQPWDRRIVGGAVAGTLALFGAEGYVTESYLSTPEGKQEAERAKAEGSKAYLQAKEVILRPQVAGGLVGAVNVAILGAVGYFSYKNWNQQWDQRTVSAVAVGLLGLSGLEGYAGKVYADKELPKH</sequence>
<organism evidence="3 4">
    <name type="scientific">Kwoniella shandongensis</name>
    <dbReference type="NCBI Taxonomy" id="1734106"/>
    <lineage>
        <taxon>Eukaryota</taxon>
        <taxon>Fungi</taxon>
        <taxon>Dikarya</taxon>
        <taxon>Basidiomycota</taxon>
        <taxon>Agaricomycotina</taxon>
        <taxon>Tremellomycetes</taxon>
        <taxon>Tremellales</taxon>
        <taxon>Cryptococcaceae</taxon>
        <taxon>Kwoniella</taxon>
    </lineage>
</organism>
<keyword evidence="2" id="KW-0472">Membrane</keyword>
<evidence type="ECO:0000313" key="3">
    <source>
        <dbReference type="EMBL" id="WWD20712.1"/>
    </source>
</evidence>
<evidence type="ECO:0000313" key="4">
    <source>
        <dbReference type="Proteomes" id="UP000322225"/>
    </source>
</evidence>
<protein>
    <recommendedName>
        <fullName evidence="5">Mitochondrial outer membrane protein OM14 C-terminal domain-containing protein</fullName>
    </recommendedName>
</protein>
<feature type="transmembrane region" description="Helical" evidence="2">
    <location>
        <begin position="162"/>
        <end position="182"/>
    </location>
</feature>
<proteinExistence type="predicted"/>
<dbReference type="GeneID" id="43587330"/>
<gene>
    <name evidence="3" type="ORF">CI109_105188</name>
</gene>
<feature type="transmembrane region" description="Helical" evidence="2">
    <location>
        <begin position="248"/>
        <end position="269"/>
    </location>
</feature>
<keyword evidence="2" id="KW-1133">Transmembrane helix</keyword>
<dbReference type="EMBL" id="CP144059">
    <property type="protein sequence ID" value="WWD20712.1"/>
    <property type="molecule type" value="Genomic_DNA"/>
</dbReference>
<evidence type="ECO:0000256" key="2">
    <source>
        <dbReference type="SAM" id="Phobius"/>
    </source>
</evidence>
<dbReference type="RefSeq" id="XP_065823684.1">
    <property type="nucleotide sequence ID" value="XM_065967612.1"/>
</dbReference>
<name>A0AAJ8MZ51_9TREE</name>
<evidence type="ECO:0008006" key="5">
    <source>
        <dbReference type="Google" id="ProtNLM"/>
    </source>
</evidence>
<accession>A0AAJ8MZ51</accession>
<dbReference type="Proteomes" id="UP000322225">
    <property type="component" value="Chromosome 9"/>
</dbReference>
<reference evidence="3" key="2">
    <citation type="submission" date="2024-01" db="EMBL/GenBank/DDBJ databases">
        <title>Comparative genomics of Cryptococcus and Kwoniella reveals pathogenesis evolution and contrasting modes of karyotype evolution via chromosome fusion or intercentromeric recombination.</title>
        <authorList>
            <person name="Coelho M.A."/>
            <person name="David-Palma M."/>
            <person name="Shea T."/>
            <person name="Bowers K."/>
            <person name="McGinley-Smith S."/>
            <person name="Mohammad A.W."/>
            <person name="Gnirke A."/>
            <person name="Yurkov A.M."/>
            <person name="Nowrousian M."/>
            <person name="Sun S."/>
            <person name="Cuomo C.A."/>
            <person name="Heitman J."/>
        </authorList>
    </citation>
    <scope>NUCLEOTIDE SEQUENCE</scope>
    <source>
        <strain evidence="3">CBS 12478</strain>
    </source>
</reference>
<feature type="compositionally biased region" description="Basic and acidic residues" evidence="1">
    <location>
        <begin position="104"/>
        <end position="123"/>
    </location>
</feature>
<dbReference type="KEGG" id="ksn:43587330"/>
<evidence type="ECO:0000256" key="1">
    <source>
        <dbReference type="SAM" id="MobiDB-lite"/>
    </source>
</evidence>
<feature type="region of interest" description="Disordered" evidence="1">
    <location>
        <begin position="1"/>
        <end position="123"/>
    </location>
</feature>
<keyword evidence="2" id="KW-0812">Transmembrane</keyword>
<reference evidence="3" key="1">
    <citation type="submission" date="2017-08" db="EMBL/GenBank/DDBJ databases">
        <authorList>
            <person name="Cuomo C."/>
            <person name="Billmyre B."/>
            <person name="Heitman J."/>
        </authorList>
    </citation>
    <scope>NUCLEOTIDE SEQUENCE</scope>
    <source>
        <strain evidence="3">CBS 12478</strain>
    </source>
</reference>
<dbReference type="AlphaFoldDB" id="A0AAJ8MZ51"/>
<keyword evidence="4" id="KW-1185">Reference proteome</keyword>